<feature type="domain" description="YrdC-like" evidence="12">
    <location>
        <begin position="5"/>
        <end position="188"/>
    </location>
</feature>
<dbReference type="PANTHER" id="PTHR17490">
    <property type="entry name" value="SUA5"/>
    <property type="match status" value="1"/>
</dbReference>
<evidence type="ECO:0000256" key="8">
    <source>
        <dbReference type="ARBA" id="ARBA00022741"/>
    </source>
</evidence>
<evidence type="ECO:0000256" key="5">
    <source>
        <dbReference type="ARBA" id="ARBA00022679"/>
    </source>
</evidence>
<dbReference type="GO" id="GO:0005524">
    <property type="term" value="F:ATP binding"/>
    <property type="evidence" value="ECO:0007669"/>
    <property type="project" value="UniProtKB-KW"/>
</dbReference>
<evidence type="ECO:0000259" key="12">
    <source>
        <dbReference type="PROSITE" id="PS51163"/>
    </source>
</evidence>
<keyword evidence="9" id="KW-0067">ATP-binding</keyword>
<evidence type="ECO:0000313" key="13">
    <source>
        <dbReference type="EMBL" id="GJM51415.1"/>
    </source>
</evidence>
<comment type="caution">
    <text evidence="13">The sequence shown here is derived from an EMBL/GenBank/DDBJ whole genome shotgun (WGS) entry which is preliminary data.</text>
</comment>
<comment type="subcellular location">
    <subcellularLocation>
        <location evidence="1">Cytoplasm</location>
    </subcellularLocation>
</comment>
<evidence type="ECO:0000256" key="11">
    <source>
        <dbReference type="ARBA" id="ARBA00048366"/>
    </source>
</evidence>
<proteinExistence type="inferred from homology"/>
<keyword evidence="16" id="KW-1185">Reference proteome</keyword>
<keyword evidence="8" id="KW-0547">Nucleotide-binding</keyword>
<evidence type="ECO:0000256" key="10">
    <source>
        <dbReference type="ARBA" id="ARBA00029774"/>
    </source>
</evidence>
<comment type="catalytic activity">
    <reaction evidence="11">
        <text>L-threonine + hydrogencarbonate + ATP = L-threonylcarbamoyladenylate + diphosphate + H2O</text>
        <dbReference type="Rhea" id="RHEA:36407"/>
        <dbReference type="ChEBI" id="CHEBI:15377"/>
        <dbReference type="ChEBI" id="CHEBI:17544"/>
        <dbReference type="ChEBI" id="CHEBI:30616"/>
        <dbReference type="ChEBI" id="CHEBI:33019"/>
        <dbReference type="ChEBI" id="CHEBI:57926"/>
        <dbReference type="ChEBI" id="CHEBI:73682"/>
        <dbReference type="EC" id="2.7.7.87"/>
    </reaction>
</comment>
<dbReference type="PROSITE" id="PS51163">
    <property type="entry name" value="YRDC"/>
    <property type="match status" value="1"/>
</dbReference>
<dbReference type="GO" id="GO:0003725">
    <property type="term" value="F:double-stranded RNA binding"/>
    <property type="evidence" value="ECO:0007669"/>
    <property type="project" value="InterPro"/>
</dbReference>
<dbReference type="GO" id="GO:0006450">
    <property type="term" value="P:regulation of translational fidelity"/>
    <property type="evidence" value="ECO:0007669"/>
    <property type="project" value="TreeGrafter"/>
</dbReference>
<dbReference type="InterPro" id="IPR017945">
    <property type="entry name" value="DHBP_synth_RibB-like_a/b_dom"/>
</dbReference>
<evidence type="ECO:0000313" key="14">
    <source>
        <dbReference type="EMBL" id="GJM52874.1"/>
    </source>
</evidence>
<reference evidence="13 16" key="1">
    <citation type="submission" date="2021-11" db="EMBL/GenBank/DDBJ databases">
        <title>Draft genome sequence of Capnocytophaga sp. strain KC07075 isolated from cat oral cavity.</title>
        <authorList>
            <person name="Suzuki M."/>
            <person name="Imaoka K."/>
            <person name="Kimura M."/>
            <person name="Morikawa S."/>
            <person name="Maeda K."/>
        </authorList>
    </citation>
    <scope>NUCLEOTIDE SEQUENCE</scope>
    <source>
        <strain evidence="13">KC07075</strain>
        <strain evidence="14 16">KC07079</strain>
    </source>
</reference>
<dbReference type="GO" id="GO:0005737">
    <property type="term" value="C:cytoplasm"/>
    <property type="evidence" value="ECO:0007669"/>
    <property type="project" value="UniProtKB-SubCell"/>
</dbReference>
<dbReference type="Proteomes" id="UP001208692">
    <property type="component" value="Unassembled WGS sequence"/>
</dbReference>
<keyword evidence="5" id="KW-0808">Transferase</keyword>
<evidence type="ECO:0000256" key="7">
    <source>
        <dbReference type="ARBA" id="ARBA00022695"/>
    </source>
</evidence>
<dbReference type="EMBL" id="BQKB01000020">
    <property type="protein sequence ID" value="GJM52874.1"/>
    <property type="molecule type" value="Genomic_DNA"/>
</dbReference>
<evidence type="ECO:0000256" key="6">
    <source>
        <dbReference type="ARBA" id="ARBA00022694"/>
    </source>
</evidence>
<gene>
    <name evidence="13" type="ORF">RCZ15_23880</name>
    <name evidence="14" type="ORF">RCZ16_11910</name>
</gene>
<accession>A0AAV5B0F7</accession>
<dbReference type="RefSeq" id="WP_264847789.1">
    <property type="nucleotide sequence ID" value="NZ_BPMA01000079.1"/>
</dbReference>
<organism evidence="13 15">
    <name type="scientific">Capnocytophaga catalasegens</name>
    <dbReference type="NCBI Taxonomy" id="1004260"/>
    <lineage>
        <taxon>Bacteria</taxon>
        <taxon>Pseudomonadati</taxon>
        <taxon>Bacteroidota</taxon>
        <taxon>Flavobacteriia</taxon>
        <taxon>Flavobacteriales</taxon>
        <taxon>Flavobacteriaceae</taxon>
        <taxon>Capnocytophaga</taxon>
    </lineage>
</organism>
<keyword evidence="6" id="KW-0819">tRNA processing</keyword>
<dbReference type="SUPFAM" id="SSF55821">
    <property type="entry name" value="YrdC/RibB"/>
    <property type="match status" value="1"/>
</dbReference>
<evidence type="ECO:0000256" key="4">
    <source>
        <dbReference type="ARBA" id="ARBA00022490"/>
    </source>
</evidence>
<name>A0AAV5B0F7_9FLAO</name>
<evidence type="ECO:0000256" key="2">
    <source>
        <dbReference type="ARBA" id="ARBA00007663"/>
    </source>
</evidence>
<dbReference type="GO" id="GO:0000049">
    <property type="term" value="F:tRNA binding"/>
    <property type="evidence" value="ECO:0007669"/>
    <property type="project" value="TreeGrafter"/>
</dbReference>
<dbReference type="GO" id="GO:0061710">
    <property type="term" value="F:L-threonylcarbamoyladenylate synthase"/>
    <property type="evidence" value="ECO:0007669"/>
    <property type="project" value="UniProtKB-EC"/>
</dbReference>
<dbReference type="NCBIfam" id="TIGR00057">
    <property type="entry name" value="L-threonylcarbamoyladenylate synthase"/>
    <property type="match status" value="1"/>
</dbReference>
<evidence type="ECO:0000256" key="3">
    <source>
        <dbReference type="ARBA" id="ARBA00012584"/>
    </source>
</evidence>
<dbReference type="Gene3D" id="3.90.870.10">
    <property type="entry name" value="DHBP synthase"/>
    <property type="match status" value="1"/>
</dbReference>
<sequence length="188" mass="20792">MTSFEHTLRCSLEVLLQGGTILYPTDTVWGIGCDATNQEAVKQVFKIKKRNESKSLIILVSDFDMLQKYVSVPDKVLDFLTRTTRPTSVIYNNASGLAHRVIAPDGSVAVRMVKDDFCATLIQQFGKPIVSTSANISGQPTARFFSEIDDSIKKSVDYIVDYKQDSSEIGISSQLIAFQGDEICVLRA</sequence>
<comment type="similarity">
    <text evidence="2">Belongs to the SUA5 family.</text>
</comment>
<dbReference type="Pfam" id="PF01300">
    <property type="entry name" value="Sua5_yciO_yrdC"/>
    <property type="match status" value="1"/>
</dbReference>
<evidence type="ECO:0000313" key="16">
    <source>
        <dbReference type="Proteomes" id="UP001208692"/>
    </source>
</evidence>
<evidence type="ECO:0000313" key="15">
    <source>
        <dbReference type="Proteomes" id="UP001207736"/>
    </source>
</evidence>
<dbReference type="PANTHER" id="PTHR17490:SF16">
    <property type="entry name" value="THREONYLCARBAMOYL-AMP SYNTHASE"/>
    <property type="match status" value="1"/>
</dbReference>
<dbReference type="AlphaFoldDB" id="A0AAV5B0F7"/>
<dbReference type="Proteomes" id="UP001207736">
    <property type="component" value="Unassembled WGS sequence"/>
</dbReference>
<dbReference type="EC" id="2.7.7.87" evidence="3"/>
<keyword evidence="4" id="KW-0963">Cytoplasm</keyword>
<dbReference type="InterPro" id="IPR006070">
    <property type="entry name" value="Sua5-like_dom"/>
</dbReference>
<dbReference type="InterPro" id="IPR050156">
    <property type="entry name" value="TC-AMP_synthase_SUA5"/>
</dbReference>
<evidence type="ECO:0000256" key="1">
    <source>
        <dbReference type="ARBA" id="ARBA00004496"/>
    </source>
</evidence>
<dbReference type="GO" id="GO:0008033">
    <property type="term" value="P:tRNA processing"/>
    <property type="evidence" value="ECO:0007669"/>
    <property type="project" value="UniProtKB-KW"/>
</dbReference>
<evidence type="ECO:0000256" key="9">
    <source>
        <dbReference type="ARBA" id="ARBA00022840"/>
    </source>
</evidence>
<keyword evidence="7" id="KW-0548">Nucleotidyltransferase</keyword>
<dbReference type="EMBL" id="BQKA01000055">
    <property type="protein sequence ID" value="GJM51415.1"/>
    <property type="molecule type" value="Genomic_DNA"/>
</dbReference>
<protein>
    <recommendedName>
        <fullName evidence="10">L-threonylcarbamoyladenylate synthase</fullName>
        <ecNumber evidence="3">2.7.7.87</ecNumber>
    </recommendedName>
    <alternativeName>
        <fullName evidence="10">L-threonylcarbamoyladenylate synthase</fullName>
    </alternativeName>
</protein>